<evidence type="ECO:0000256" key="4">
    <source>
        <dbReference type="ARBA" id="ARBA00023002"/>
    </source>
</evidence>
<dbReference type="InterPro" id="IPR007867">
    <property type="entry name" value="GMC_OxRtase_C"/>
</dbReference>
<comment type="caution">
    <text evidence="8">The sequence shown here is derived from an EMBL/GenBank/DDBJ whole genome shotgun (WGS) entry which is preliminary data.</text>
</comment>
<organism evidence="8 9">
    <name type="scientific">Dyella acidiphila</name>
    <dbReference type="NCBI Taxonomy" id="2775866"/>
    <lineage>
        <taxon>Bacteria</taxon>
        <taxon>Pseudomonadati</taxon>
        <taxon>Pseudomonadota</taxon>
        <taxon>Gammaproteobacteria</taxon>
        <taxon>Lysobacterales</taxon>
        <taxon>Rhodanobacteraceae</taxon>
        <taxon>Dyella</taxon>
    </lineage>
</organism>
<reference evidence="8 9" key="1">
    <citation type="submission" date="2020-09" db="EMBL/GenBank/DDBJ databases">
        <title>Dyella sp. 7MK23 isolated from forest soil.</title>
        <authorList>
            <person name="Fu J."/>
        </authorList>
    </citation>
    <scope>NUCLEOTIDE SEQUENCE [LARGE SCALE GENOMIC DNA]</scope>
    <source>
        <strain evidence="8 9">7MK23</strain>
    </source>
</reference>
<accession>A0ABR9GBZ1</accession>
<comment type="similarity">
    <text evidence="1">Belongs to the GMC oxidoreductase family.</text>
</comment>
<keyword evidence="4" id="KW-0560">Oxidoreductase</keyword>
<protein>
    <submittedName>
        <fullName evidence="8">GMC family oxidoreductase</fullName>
    </submittedName>
</protein>
<dbReference type="InterPro" id="IPR036188">
    <property type="entry name" value="FAD/NAD-bd_sf"/>
</dbReference>
<evidence type="ECO:0000259" key="7">
    <source>
        <dbReference type="Pfam" id="PF05199"/>
    </source>
</evidence>
<keyword evidence="3" id="KW-0274">FAD</keyword>
<dbReference type="InterPro" id="IPR000172">
    <property type="entry name" value="GMC_OxRdtase_N"/>
</dbReference>
<keyword evidence="9" id="KW-1185">Reference proteome</keyword>
<feature type="domain" description="Glucose-methanol-choline oxidoreductase N-terminal" evidence="6">
    <location>
        <begin position="118"/>
        <end position="338"/>
    </location>
</feature>
<name>A0ABR9GBZ1_9GAMM</name>
<dbReference type="Proteomes" id="UP000651010">
    <property type="component" value="Unassembled WGS sequence"/>
</dbReference>
<dbReference type="SUPFAM" id="SSF51905">
    <property type="entry name" value="FAD/NAD(P)-binding domain"/>
    <property type="match status" value="1"/>
</dbReference>
<keyword evidence="2" id="KW-0285">Flavoprotein</keyword>
<sequence length="566" mass="62556">MRYVHAGANTVSADATDEPRGKNGRAPDVFRHGGWVPMREFEHDDDVDFAIVGTGAGGGTLACRLSELGFRVVAFDAGAWWRPLEEFASDESHQKKLFWTDERLCDGETPLVLGTNNSGKAIGGSTVHFAMVSLRFRPEWFKSRSLLGYGADWPLDWREMWHYYTQVEQALKISGPLKYPWGPKRPRYPYREHELNAAAWVLARGAEALGIDWTSTPLATVSAPRGHSPPCVYRGFCVSGCATNAKQSALVTWIPRAVAAGAEIRDLAMVTRIAVGNNDRVTGLEYIREGQRQFQRARHVVVAGYAIETPRLLLLSATSRFPDGLGNSSGLLGKNLMVQSNQAVWGVMPEEIRAYKGPPSLAITEHWNYTDIGKDFFGGYSYMSQGPLPIVWAGALNRRGLWGQALLDEMQHYNHQVGLKIVGETLPQERNRVTLADEKDANGLPIARVTYSFCDNDKRLIRHALDFMGRALDAAGVGDIWEETNDTCHLNGTARMGDDPRCSVVDGDCRSWDIPNLWICDGSVFPTVGGVNPSLTIQAIALRTADRIAALAGRGELDRRPQKKMS</sequence>
<dbReference type="EMBL" id="JACZZA010000008">
    <property type="protein sequence ID" value="MBE1161551.1"/>
    <property type="molecule type" value="Genomic_DNA"/>
</dbReference>
<feature type="region of interest" description="Disordered" evidence="5">
    <location>
        <begin position="1"/>
        <end position="29"/>
    </location>
</feature>
<dbReference type="Gene3D" id="3.50.50.60">
    <property type="entry name" value="FAD/NAD(P)-binding domain"/>
    <property type="match status" value="2"/>
</dbReference>
<dbReference type="PANTHER" id="PTHR46056:SF12">
    <property type="entry name" value="LONG-CHAIN-ALCOHOL OXIDASE"/>
    <property type="match status" value="1"/>
</dbReference>
<evidence type="ECO:0000313" key="9">
    <source>
        <dbReference type="Proteomes" id="UP000651010"/>
    </source>
</evidence>
<feature type="domain" description="Glucose-methanol-choline oxidoreductase C-terminal" evidence="7">
    <location>
        <begin position="427"/>
        <end position="541"/>
    </location>
</feature>
<dbReference type="Pfam" id="PF00732">
    <property type="entry name" value="GMC_oxred_N"/>
    <property type="match status" value="1"/>
</dbReference>
<evidence type="ECO:0000256" key="5">
    <source>
        <dbReference type="SAM" id="MobiDB-lite"/>
    </source>
</evidence>
<dbReference type="PANTHER" id="PTHR46056">
    <property type="entry name" value="LONG-CHAIN-ALCOHOL OXIDASE"/>
    <property type="match status" value="1"/>
</dbReference>
<evidence type="ECO:0000259" key="6">
    <source>
        <dbReference type="Pfam" id="PF00732"/>
    </source>
</evidence>
<evidence type="ECO:0000256" key="3">
    <source>
        <dbReference type="ARBA" id="ARBA00022827"/>
    </source>
</evidence>
<dbReference type="Pfam" id="PF05199">
    <property type="entry name" value="GMC_oxred_C"/>
    <property type="match status" value="1"/>
</dbReference>
<proteinExistence type="inferred from homology"/>
<evidence type="ECO:0000313" key="8">
    <source>
        <dbReference type="EMBL" id="MBE1161551.1"/>
    </source>
</evidence>
<evidence type="ECO:0000256" key="2">
    <source>
        <dbReference type="ARBA" id="ARBA00022630"/>
    </source>
</evidence>
<dbReference type="SUPFAM" id="SSF54373">
    <property type="entry name" value="FAD-linked reductases, C-terminal domain"/>
    <property type="match status" value="1"/>
</dbReference>
<gene>
    <name evidence="8" type="ORF">IGX34_14295</name>
</gene>
<evidence type="ECO:0000256" key="1">
    <source>
        <dbReference type="ARBA" id="ARBA00010790"/>
    </source>
</evidence>